<dbReference type="EMBL" id="JAVDRL010000013">
    <property type="protein sequence ID" value="MDR6533644.1"/>
    <property type="molecule type" value="Genomic_DNA"/>
</dbReference>
<name>A0ABU1N5E3_9CAUL</name>
<proteinExistence type="predicted"/>
<accession>A0ABU1N5E3</accession>
<gene>
    <name evidence="1" type="ORF">J2800_004410</name>
</gene>
<evidence type="ECO:0000313" key="1">
    <source>
        <dbReference type="EMBL" id="MDR6533644.1"/>
    </source>
</evidence>
<keyword evidence="2" id="KW-1185">Reference proteome</keyword>
<organism evidence="1 2">
    <name type="scientific">Caulobacter rhizosphaerae</name>
    <dbReference type="NCBI Taxonomy" id="2010972"/>
    <lineage>
        <taxon>Bacteria</taxon>
        <taxon>Pseudomonadati</taxon>
        <taxon>Pseudomonadota</taxon>
        <taxon>Alphaproteobacteria</taxon>
        <taxon>Caulobacterales</taxon>
        <taxon>Caulobacteraceae</taxon>
        <taxon>Caulobacter</taxon>
    </lineage>
</organism>
<evidence type="ECO:0000313" key="2">
    <source>
        <dbReference type="Proteomes" id="UP001262754"/>
    </source>
</evidence>
<protein>
    <submittedName>
        <fullName evidence="1">Uncharacterized protein</fullName>
    </submittedName>
</protein>
<sequence>MPFAQVQMNDYAVVIHAGNDAWTWQVMDFDARVAASGEAPDRESAWRSGLFAAGAVGSLARIGRRL</sequence>
<comment type="caution">
    <text evidence="1">The sequence shown here is derived from an EMBL/GenBank/DDBJ whole genome shotgun (WGS) entry which is preliminary data.</text>
</comment>
<dbReference type="RefSeq" id="WP_056752474.1">
    <property type="nucleotide sequence ID" value="NZ_BMLD01000014.1"/>
</dbReference>
<reference evidence="1 2" key="1">
    <citation type="submission" date="2023-07" db="EMBL/GenBank/DDBJ databases">
        <title>Sorghum-associated microbial communities from plants grown in Nebraska, USA.</title>
        <authorList>
            <person name="Schachtman D."/>
        </authorList>
    </citation>
    <scope>NUCLEOTIDE SEQUENCE [LARGE SCALE GENOMIC DNA]</scope>
    <source>
        <strain evidence="1 2">DS2154</strain>
    </source>
</reference>
<dbReference type="Proteomes" id="UP001262754">
    <property type="component" value="Unassembled WGS sequence"/>
</dbReference>